<dbReference type="AlphaFoldDB" id="A0A3E5B392"/>
<dbReference type="GO" id="GO:0006355">
    <property type="term" value="P:regulation of DNA-templated transcription"/>
    <property type="evidence" value="ECO:0007669"/>
    <property type="project" value="InterPro"/>
</dbReference>
<dbReference type="Gene3D" id="2.60.40.10">
    <property type="entry name" value="Immunoglobulins"/>
    <property type="match status" value="1"/>
</dbReference>
<dbReference type="InterPro" id="IPR015943">
    <property type="entry name" value="WD40/YVTN_repeat-like_dom_sf"/>
</dbReference>
<dbReference type="SMART" id="SM00421">
    <property type="entry name" value="HTH_LUXR"/>
    <property type="match status" value="1"/>
</dbReference>
<reference evidence="4 5" key="1">
    <citation type="submission" date="2018-08" db="EMBL/GenBank/DDBJ databases">
        <title>A genome reference for cultivated species of the human gut microbiota.</title>
        <authorList>
            <person name="Zou Y."/>
            <person name="Xue W."/>
            <person name="Luo G."/>
        </authorList>
    </citation>
    <scope>NUCLEOTIDE SEQUENCE [LARGE SCALE GENOMIC DNA]</scope>
    <source>
        <strain evidence="4 5">OM05-15BH</strain>
    </source>
</reference>
<proteinExistence type="predicted"/>
<dbReference type="InterPro" id="IPR011047">
    <property type="entry name" value="Quinoprotein_ADH-like_sf"/>
</dbReference>
<dbReference type="InterPro" id="IPR036388">
    <property type="entry name" value="WH-like_DNA-bd_sf"/>
</dbReference>
<evidence type="ECO:0000256" key="1">
    <source>
        <dbReference type="ARBA" id="ARBA00022553"/>
    </source>
</evidence>
<evidence type="ECO:0000313" key="4">
    <source>
        <dbReference type="EMBL" id="RGN31973.1"/>
    </source>
</evidence>
<keyword evidence="2" id="KW-1133">Transmembrane helix</keyword>
<dbReference type="Pfam" id="PF00196">
    <property type="entry name" value="GerE"/>
    <property type="match status" value="1"/>
</dbReference>
<dbReference type="Gene3D" id="1.10.10.10">
    <property type="entry name" value="Winged helix-like DNA-binding domain superfamily/Winged helix DNA-binding domain"/>
    <property type="match status" value="1"/>
</dbReference>
<dbReference type="PANTHER" id="PTHR43547:SF2">
    <property type="entry name" value="HYBRID SIGNAL TRANSDUCTION HISTIDINE KINASE C"/>
    <property type="match status" value="1"/>
</dbReference>
<sequence>MYTMNRLVTSFLLSALFVFCNQRLYAGWQRSITNYSRYSYKAASQNWRIMQCGNGWMYFANNKGLLEFDGTNWAVYPIHNAKVRAVKAGKDGRIYVGGLQQFGYFVPNSLGRLDYICLSDSIDKRNIGNIWNIHIAEDKVYFQSDNAVFCFKNGRIHRINCPSIVHSALVGERLYVAGAGIFVLSGNEFTLLSNTSSMVDNAGRRVIGVFSYRDKLLVVSNQGGLFFYENGTLIPFRSGADDFLKRNRLFCATMKGSLLALGTVQDGLLLLDMDTGEMEHISTHNGLQNKTILSLFFDREDNLWLGLDNGIDCIHLHSPIFQNKATIGSGYASCLYRNKLYLGTNQGVFVTGYPLILNEERDLEPVLGTAGQIYSLAVYDDKLFCAGSNVLGVLDGDEFYSIPGIRGVWWVKPLRQKDKLLVATYIGLYLLKKSGDRWMLDTRVEGRGFSSKSLYIEPSTNVLWTANKEGGLYRLSLSERCDSIIEEKCYNFEELPVGDNVCIAMVDGEIVIASRQGLFRYNPSKDCLDRYEQLEKKMDGRVAYTYIMQDTLQNIWYATDGALKLLHYDPLTKGYYRSENEAYLKDCLIEDFEYVGVLADNEAVIGMEDGFSLLHFMQERVKKYPLNLQIRHVYLTGVNDSLVYGCSYVPNDTYLKIPYKNNSIRIEYSINNYDRSLALFYSCRLTGPVSEPWSQLGESTMKEYTILPEGKYTFHVRTRVGLEEPIVASFSFEILPPWYRTWWSYLLYAVLIVLLCGYIYYRIAAGRKRLVMLKELELYRQKQAFQKESELKSKKIDLLKEENLQAELHHKSEELIHTTLNLVRKNEMLQNIKSEVLSILHAAKEENLVIIRRKILCLITQIDTNMEHDDDLLAFQSTFDSVHHNLFQKLEARFPELTKREKLLCAYVKMNLMSKEIAPLLNISQRGVEVSRYRLRKKLGVGEGESLTEFLQKLSQ</sequence>
<protein>
    <submittedName>
        <fullName evidence="4">Transcriptional regulator</fullName>
    </submittedName>
</protein>
<accession>A0A3E5B392</accession>
<evidence type="ECO:0000259" key="3">
    <source>
        <dbReference type="SMART" id="SM00421"/>
    </source>
</evidence>
<dbReference type="PANTHER" id="PTHR43547">
    <property type="entry name" value="TWO-COMPONENT HISTIDINE KINASE"/>
    <property type="match status" value="1"/>
</dbReference>
<evidence type="ECO:0000313" key="5">
    <source>
        <dbReference type="Proteomes" id="UP000260983"/>
    </source>
</evidence>
<dbReference type="GO" id="GO:0003677">
    <property type="term" value="F:DNA binding"/>
    <property type="evidence" value="ECO:0007669"/>
    <property type="project" value="InterPro"/>
</dbReference>
<dbReference type="GO" id="GO:0000155">
    <property type="term" value="F:phosphorelay sensor kinase activity"/>
    <property type="evidence" value="ECO:0007669"/>
    <property type="project" value="TreeGrafter"/>
</dbReference>
<evidence type="ECO:0000256" key="2">
    <source>
        <dbReference type="SAM" id="Phobius"/>
    </source>
</evidence>
<keyword evidence="2" id="KW-0472">Membrane</keyword>
<dbReference type="EMBL" id="QSUL01000015">
    <property type="protein sequence ID" value="RGN31973.1"/>
    <property type="molecule type" value="Genomic_DNA"/>
</dbReference>
<dbReference type="Proteomes" id="UP000260983">
    <property type="component" value="Unassembled WGS sequence"/>
</dbReference>
<dbReference type="InterPro" id="IPR013783">
    <property type="entry name" value="Ig-like_fold"/>
</dbReference>
<name>A0A3E5B392_9BACE</name>
<dbReference type="SUPFAM" id="SSF50998">
    <property type="entry name" value="Quinoprotein alcohol dehydrogenase-like"/>
    <property type="match status" value="2"/>
</dbReference>
<dbReference type="SUPFAM" id="SSF46894">
    <property type="entry name" value="C-terminal effector domain of the bipartite response regulators"/>
    <property type="match status" value="1"/>
</dbReference>
<organism evidence="4 5">
    <name type="scientific">Bacteroides oleiciplenus</name>
    <dbReference type="NCBI Taxonomy" id="626931"/>
    <lineage>
        <taxon>Bacteria</taxon>
        <taxon>Pseudomonadati</taxon>
        <taxon>Bacteroidota</taxon>
        <taxon>Bacteroidia</taxon>
        <taxon>Bacteroidales</taxon>
        <taxon>Bacteroidaceae</taxon>
        <taxon>Bacteroides</taxon>
    </lineage>
</organism>
<keyword evidence="2" id="KW-0812">Transmembrane</keyword>
<comment type="caution">
    <text evidence="4">The sequence shown here is derived from an EMBL/GenBank/DDBJ whole genome shotgun (WGS) entry which is preliminary data.</text>
</comment>
<keyword evidence="1" id="KW-0597">Phosphoprotein</keyword>
<feature type="transmembrane region" description="Helical" evidence="2">
    <location>
        <begin position="742"/>
        <end position="761"/>
    </location>
</feature>
<dbReference type="Gene3D" id="2.130.10.10">
    <property type="entry name" value="YVTN repeat-like/Quinoprotein amine dehydrogenase"/>
    <property type="match status" value="2"/>
</dbReference>
<gene>
    <name evidence="4" type="ORF">DXB65_19205</name>
</gene>
<dbReference type="InterPro" id="IPR000792">
    <property type="entry name" value="Tscrpt_reg_LuxR_C"/>
</dbReference>
<dbReference type="InterPro" id="IPR016032">
    <property type="entry name" value="Sig_transdc_resp-reg_C-effctor"/>
</dbReference>
<feature type="domain" description="HTH luxR-type" evidence="3">
    <location>
        <begin position="894"/>
        <end position="954"/>
    </location>
</feature>